<dbReference type="Gene3D" id="1.10.490.10">
    <property type="entry name" value="Globins"/>
    <property type="match status" value="1"/>
</dbReference>
<evidence type="ECO:0000259" key="11">
    <source>
        <dbReference type="PROSITE" id="PS01033"/>
    </source>
</evidence>
<evidence type="ECO:0000256" key="5">
    <source>
        <dbReference type="ARBA" id="ARBA00022723"/>
    </source>
</evidence>
<dbReference type="CDD" id="cd06184">
    <property type="entry name" value="flavohem_like_fad_nad_binding"/>
    <property type="match status" value="1"/>
</dbReference>
<keyword evidence="7" id="KW-0520">NAD</keyword>
<dbReference type="RefSeq" id="WP_028327321.1">
    <property type="nucleotide sequence ID" value="NZ_JAAFNI010000001.1"/>
</dbReference>
<evidence type="ECO:0000256" key="7">
    <source>
        <dbReference type="ARBA" id="ARBA00023027"/>
    </source>
</evidence>
<dbReference type="Gene3D" id="2.40.30.10">
    <property type="entry name" value="Translation factors"/>
    <property type="match status" value="1"/>
</dbReference>
<dbReference type="InterPro" id="IPR009050">
    <property type="entry name" value="Globin-like_sf"/>
</dbReference>
<dbReference type="InterPro" id="IPR001709">
    <property type="entry name" value="Flavoprot_Pyr_Nucl_cyt_Rdtase"/>
</dbReference>
<dbReference type="InterPro" id="IPR039261">
    <property type="entry name" value="FNR_nucleotide-bd"/>
</dbReference>
<protein>
    <recommendedName>
        <fullName evidence="2">nitric oxide dioxygenase</fullName>
        <ecNumber evidence="2">1.14.12.17</ecNumber>
    </recommendedName>
</protein>
<reference evidence="13 14" key="1">
    <citation type="submission" date="2017-06" db="EMBL/GenBank/DDBJ databases">
        <authorList>
            <consortium name="Pathogen Informatics"/>
        </authorList>
    </citation>
    <scope>NUCLEOTIDE SEQUENCE [LARGE SCALE GENOMIC DNA]</scope>
    <source>
        <strain evidence="13 14">NCTC13039</strain>
    </source>
</reference>
<dbReference type="KEGG" id="dco:SAMEA4475696_0302"/>
<sequence>MLSAPSATIVKATAALVAEHSTHITTQFYSDMFHDHPELTNIFNMANQAIGEQPKALAASVVAYATHLISPDAPDFAPVLRRIAHKHVSLGITAPQYTIVGHYLMQAIGKTLGEALTPDIAAAWNEVYWLFATQLIAEEAKLYALAGTDPNTPWRDYTVTNRIHETDTTFSLHLRPTTGTLPTRQPGQYITLNIEIAPGHTQPRQYTISGQPDENTFRITIKKINSHNESPAGAVSTWLAANAHPGTHLQVSQPCGNITLDNTNTPLALISAGVGITPMAAILEDLAQRQPERDIYLLHADHCPALHPLRTTIATSTATMPNITSHCWYENPDNTDTHTGHMDLSAIDLPTNTHVFMCGPLPFMHNIHTQLTTKGISTSNISYEVFGPDMWTQNPNNAA</sequence>
<dbReference type="STRING" id="1121387.GCA_000429885_01413"/>
<dbReference type="InterPro" id="IPR001433">
    <property type="entry name" value="OxRdtase_FAD/NAD-bd"/>
</dbReference>
<dbReference type="GO" id="GO:0046872">
    <property type="term" value="F:metal ion binding"/>
    <property type="evidence" value="ECO:0007669"/>
    <property type="project" value="UniProtKB-KW"/>
</dbReference>
<dbReference type="Gene3D" id="3.40.50.80">
    <property type="entry name" value="Nucleotide-binding domain of ferredoxin-NADP reductase (FNR) module"/>
    <property type="match status" value="1"/>
</dbReference>
<evidence type="ECO:0000259" key="12">
    <source>
        <dbReference type="PROSITE" id="PS51384"/>
    </source>
</evidence>
<keyword evidence="4 10" id="KW-0561">Oxygen transport</keyword>
<evidence type="ECO:0000313" key="13">
    <source>
        <dbReference type="EMBL" id="SNV17826.1"/>
    </source>
</evidence>
<keyword evidence="10" id="KW-0813">Transport</keyword>
<name>A0A239V744_9MICO</name>
<dbReference type="GO" id="GO:0046210">
    <property type="term" value="P:nitric oxide catabolic process"/>
    <property type="evidence" value="ECO:0007669"/>
    <property type="project" value="TreeGrafter"/>
</dbReference>
<evidence type="ECO:0000256" key="10">
    <source>
        <dbReference type="RuleBase" id="RU000356"/>
    </source>
</evidence>
<evidence type="ECO:0000256" key="9">
    <source>
        <dbReference type="ARBA" id="ARBA00049433"/>
    </source>
</evidence>
<comment type="similarity">
    <text evidence="1">In the C-terminal section; belongs to the flavoprotein pyridine nucleotide cytochrome reductase family.</text>
</comment>
<keyword evidence="5" id="KW-0479">Metal-binding</keyword>
<dbReference type="InterPro" id="IPR012292">
    <property type="entry name" value="Globin/Proto"/>
</dbReference>
<dbReference type="PANTHER" id="PTHR43396">
    <property type="entry name" value="FLAVOHEMOPROTEIN"/>
    <property type="match status" value="1"/>
</dbReference>
<dbReference type="PROSITE" id="PS51384">
    <property type="entry name" value="FAD_FR"/>
    <property type="match status" value="1"/>
</dbReference>
<proteinExistence type="inferred from homology"/>
<keyword evidence="13" id="KW-0560">Oxidoreductase</keyword>
<dbReference type="AlphaFoldDB" id="A0A239V744"/>
<dbReference type="PRINTS" id="PR00409">
    <property type="entry name" value="PHDIOXRDTASE"/>
</dbReference>
<dbReference type="GO" id="GO:0071949">
    <property type="term" value="F:FAD binding"/>
    <property type="evidence" value="ECO:0007669"/>
    <property type="project" value="TreeGrafter"/>
</dbReference>
<keyword evidence="3 10" id="KW-0349">Heme</keyword>
<dbReference type="GeneID" id="63458599"/>
<accession>A0A239V744</accession>
<dbReference type="GO" id="GO:0071500">
    <property type="term" value="P:cellular response to nitrosative stress"/>
    <property type="evidence" value="ECO:0007669"/>
    <property type="project" value="TreeGrafter"/>
</dbReference>
<keyword evidence="13" id="KW-0223">Dioxygenase</keyword>
<gene>
    <name evidence="13" type="primary">hmp</name>
    <name evidence="13" type="ORF">SAMEA4475696_00302</name>
</gene>
<dbReference type="OrthoDB" id="9801223at2"/>
<dbReference type="SUPFAM" id="SSF52343">
    <property type="entry name" value="Ferredoxin reductase-like, C-terminal NADP-linked domain"/>
    <property type="match status" value="1"/>
</dbReference>
<keyword evidence="6" id="KW-0408">Iron</keyword>
<dbReference type="PRINTS" id="PR00371">
    <property type="entry name" value="FPNCR"/>
</dbReference>
<evidence type="ECO:0000256" key="8">
    <source>
        <dbReference type="ARBA" id="ARBA00048649"/>
    </source>
</evidence>
<dbReference type="GO" id="GO:0020037">
    <property type="term" value="F:heme binding"/>
    <property type="evidence" value="ECO:0007669"/>
    <property type="project" value="InterPro"/>
</dbReference>
<evidence type="ECO:0000313" key="14">
    <source>
        <dbReference type="Proteomes" id="UP000242637"/>
    </source>
</evidence>
<evidence type="ECO:0000256" key="1">
    <source>
        <dbReference type="ARBA" id="ARBA00006401"/>
    </source>
</evidence>
<dbReference type="PANTHER" id="PTHR43396:SF3">
    <property type="entry name" value="FLAVOHEMOPROTEIN"/>
    <property type="match status" value="1"/>
</dbReference>
<comment type="catalytic activity">
    <reaction evidence="9">
        <text>2 nitric oxide + NADPH + 2 O2 = 2 nitrate + NADP(+) + H(+)</text>
        <dbReference type="Rhea" id="RHEA:19465"/>
        <dbReference type="ChEBI" id="CHEBI:15378"/>
        <dbReference type="ChEBI" id="CHEBI:15379"/>
        <dbReference type="ChEBI" id="CHEBI:16480"/>
        <dbReference type="ChEBI" id="CHEBI:17632"/>
        <dbReference type="ChEBI" id="CHEBI:57783"/>
        <dbReference type="ChEBI" id="CHEBI:58349"/>
        <dbReference type="EC" id="1.14.12.17"/>
    </reaction>
</comment>
<keyword evidence="14" id="KW-1185">Reference proteome</keyword>
<feature type="domain" description="FAD-binding FR-type" evidence="12">
    <location>
        <begin position="152"/>
        <end position="261"/>
    </location>
</feature>
<dbReference type="GO" id="GO:0005344">
    <property type="term" value="F:oxygen carrier activity"/>
    <property type="evidence" value="ECO:0007669"/>
    <property type="project" value="UniProtKB-KW"/>
</dbReference>
<dbReference type="InterPro" id="IPR017938">
    <property type="entry name" value="Riboflavin_synthase-like_b-brl"/>
</dbReference>
<evidence type="ECO:0000256" key="2">
    <source>
        <dbReference type="ARBA" id="ARBA00012229"/>
    </source>
</evidence>
<dbReference type="GO" id="GO:0019825">
    <property type="term" value="F:oxygen binding"/>
    <property type="evidence" value="ECO:0007669"/>
    <property type="project" value="InterPro"/>
</dbReference>
<dbReference type="PROSITE" id="PS01033">
    <property type="entry name" value="GLOBIN"/>
    <property type="match status" value="1"/>
</dbReference>
<dbReference type="GO" id="GO:0008941">
    <property type="term" value="F:nitric oxide dioxygenase NAD(P)H activity"/>
    <property type="evidence" value="ECO:0007669"/>
    <property type="project" value="UniProtKB-EC"/>
</dbReference>
<dbReference type="Proteomes" id="UP000242637">
    <property type="component" value="Chromosome 1"/>
</dbReference>
<dbReference type="SUPFAM" id="SSF46458">
    <property type="entry name" value="Globin-like"/>
    <property type="match status" value="1"/>
</dbReference>
<evidence type="ECO:0000256" key="6">
    <source>
        <dbReference type="ARBA" id="ARBA00023004"/>
    </source>
</evidence>
<comment type="similarity">
    <text evidence="10">Belongs to the globin family.</text>
</comment>
<dbReference type="FunFam" id="1.10.490.10:FF:000003">
    <property type="entry name" value="Flavohemoprotein"/>
    <property type="match status" value="1"/>
</dbReference>
<dbReference type="EC" id="1.14.12.17" evidence="2"/>
<dbReference type="Pfam" id="PF00042">
    <property type="entry name" value="Globin"/>
    <property type="match status" value="1"/>
</dbReference>
<evidence type="ECO:0000256" key="3">
    <source>
        <dbReference type="ARBA" id="ARBA00022617"/>
    </source>
</evidence>
<dbReference type="InterPro" id="IPR000971">
    <property type="entry name" value="Globin"/>
</dbReference>
<dbReference type="SUPFAM" id="SSF63380">
    <property type="entry name" value="Riboflavin synthase domain-like"/>
    <property type="match status" value="1"/>
</dbReference>
<feature type="domain" description="Globin" evidence="11">
    <location>
        <begin position="1"/>
        <end position="140"/>
    </location>
</feature>
<dbReference type="InterPro" id="IPR017927">
    <property type="entry name" value="FAD-bd_FR_type"/>
</dbReference>
<dbReference type="Pfam" id="PF00175">
    <property type="entry name" value="NAD_binding_1"/>
    <property type="match status" value="1"/>
</dbReference>
<evidence type="ECO:0000256" key="4">
    <source>
        <dbReference type="ARBA" id="ARBA00022621"/>
    </source>
</evidence>
<comment type="catalytic activity">
    <reaction evidence="8">
        <text>2 nitric oxide + NADH + 2 O2 = 2 nitrate + NAD(+) + H(+)</text>
        <dbReference type="Rhea" id="RHEA:19469"/>
        <dbReference type="ChEBI" id="CHEBI:15378"/>
        <dbReference type="ChEBI" id="CHEBI:15379"/>
        <dbReference type="ChEBI" id="CHEBI:16480"/>
        <dbReference type="ChEBI" id="CHEBI:17632"/>
        <dbReference type="ChEBI" id="CHEBI:57540"/>
        <dbReference type="ChEBI" id="CHEBI:57945"/>
        <dbReference type="EC" id="1.14.12.17"/>
    </reaction>
</comment>
<organism evidence="13 14">
    <name type="scientific">Dermatophilus congolensis</name>
    <dbReference type="NCBI Taxonomy" id="1863"/>
    <lineage>
        <taxon>Bacteria</taxon>
        <taxon>Bacillati</taxon>
        <taxon>Actinomycetota</taxon>
        <taxon>Actinomycetes</taxon>
        <taxon>Micrococcales</taxon>
        <taxon>Dermatophilaceae</taxon>
        <taxon>Dermatophilus</taxon>
    </lineage>
</organism>
<dbReference type="EMBL" id="LT906453">
    <property type="protein sequence ID" value="SNV17826.1"/>
    <property type="molecule type" value="Genomic_DNA"/>
</dbReference>